<dbReference type="Proteomes" id="UP000239504">
    <property type="component" value="Unassembled WGS sequence"/>
</dbReference>
<evidence type="ECO:0000313" key="4">
    <source>
        <dbReference type="Proteomes" id="UP000239504"/>
    </source>
</evidence>
<sequence>MSPPPIRIANISTIAQPGWAWIRDLMDPDFEVAGRRLDWRGYSMAGQSRPAALDRWRAARTLAADAAKQPFDLVISHGPWATAWTQWVANPQKTGARHFAFTFNFTDLPTGLRKALMQRAFRRVDALAVFTDAEQRLYADYFRLPPEKLLRAPWGVAPPLSAVQPRAIEGEYFAALGGEARDYAVLCEAARAMPETRFVAVARPHNFEGLDPPANLEVRFNLPFEEAWGIVQHATAALIPLRSRETPCGLVTLVGGMHLGKAQIVTDAAGAADYLKDGETGLLVPAGDAGALAAAVRRLEADPALAARLGEAAKAEASAHYSEAATVAFFERLLTRWFGGN</sequence>
<dbReference type="AlphaFoldDB" id="A0A2S7JZH1"/>
<evidence type="ECO:0000259" key="1">
    <source>
        <dbReference type="Pfam" id="PF00534"/>
    </source>
</evidence>
<dbReference type="RefSeq" id="WP_104832300.1">
    <property type="nucleotide sequence ID" value="NZ_PJCH01000017.1"/>
</dbReference>
<protein>
    <recommendedName>
        <fullName evidence="5">Glycosyl transferase family 1 domain-containing protein</fullName>
    </recommendedName>
</protein>
<reference evidence="3 4" key="1">
    <citation type="submission" date="2017-12" db="EMBL/GenBank/DDBJ databases">
        <authorList>
            <person name="Hurst M.R.H."/>
        </authorList>
    </citation>
    <scope>NUCLEOTIDE SEQUENCE [LARGE SCALE GENOMIC DNA]</scope>
    <source>
        <strain evidence="3 4">SY-3-19</strain>
    </source>
</reference>
<evidence type="ECO:0008006" key="5">
    <source>
        <dbReference type="Google" id="ProtNLM"/>
    </source>
</evidence>
<dbReference type="SUPFAM" id="SSF53756">
    <property type="entry name" value="UDP-Glycosyltransferase/glycogen phosphorylase"/>
    <property type="match status" value="1"/>
</dbReference>
<feature type="domain" description="Glycosyl transferase family 1" evidence="1">
    <location>
        <begin position="215"/>
        <end position="314"/>
    </location>
</feature>
<dbReference type="OrthoDB" id="8226882at2"/>
<gene>
    <name evidence="3" type="ORF">CW354_22285</name>
</gene>
<dbReference type="PANTHER" id="PTHR12526">
    <property type="entry name" value="GLYCOSYLTRANSFERASE"/>
    <property type="match status" value="1"/>
</dbReference>
<dbReference type="InterPro" id="IPR028098">
    <property type="entry name" value="Glyco_trans_4-like_N"/>
</dbReference>
<dbReference type="Pfam" id="PF00534">
    <property type="entry name" value="Glycos_transf_1"/>
    <property type="match status" value="1"/>
</dbReference>
<keyword evidence="4" id="KW-1185">Reference proteome</keyword>
<name>A0A2S7JZH1_9PROT</name>
<comment type="caution">
    <text evidence="3">The sequence shown here is derived from an EMBL/GenBank/DDBJ whole genome shotgun (WGS) entry which is preliminary data.</text>
</comment>
<dbReference type="EMBL" id="PJCH01000017">
    <property type="protein sequence ID" value="PQA85661.1"/>
    <property type="molecule type" value="Genomic_DNA"/>
</dbReference>
<evidence type="ECO:0000313" key="3">
    <source>
        <dbReference type="EMBL" id="PQA85661.1"/>
    </source>
</evidence>
<organism evidence="3 4">
    <name type="scientific">Hyphococcus luteus</name>
    <dbReference type="NCBI Taxonomy" id="2058213"/>
    <lineage>
        <taxon>Bacteria</taxon>
        <taxon>Pseudomonadati</taxon>
        <taxon>Pseudomonadota</taxon>
        <taxon>Alphaproteobacteria</taxon>
        <taxon>Parvularculales</taxon>
        <taxon>Parvularculaceae</taxon>
        <taxon>Hyphococcus</taxon>
    </lineage>
</organism>
<feature type="domain" description="Glycosyltransferase subfamily 4-like N-terminal" evidence="2">
    <location>
        <begin position="28"/>
        <end position="153"/>
    </location>
</feature>
<dbReference type="GO" id="GO:0016757">
    <property type="term" value="F:glycosyltransferase activity"/>
    <property type="evidence" value="ECO:0007669"/>
    <property type="project" value="InterPro"/>
</dbReference>
<proteinExistence type="predicted"/>
<dbReference type="InterPro" id="IPR001296">
    <property type="entry name" value="Glyco_trans_1"/>
</dbReference>
<accession>A0A2S7JZH1</accession>
<evidence type="ECO:0000259" key="2">
    <source>
        <dbReference type="Pfam" id="PF13579"/>
    </source>
</evidence>
<dbReference type="CDD" id="cd03801">
    <property type="entry name" value="GT4_PimA-like"/>
    <property type="match status" value="1"/>
</dbReference>
<dbReference type="Gene3D" id="3.40.50.2000">
    <property type="entry name" value="Glycogen Phosphorylase B"/>
    <property type="match status" value="2"/>
</dbReference>
<dbReference type="PANTHER" id="PTHR12526:SF590">
    <property type="entry name" value="ALPHA-MALTOSE-1-PHOSPHATE SYNTHASE"/>
    <property type="match status" value="1"/>
</dbReference>
<dbReference type="Pfam" id="PF13579">
    <property type="entry name" value="Glyco_trans_4_4"/>
    <property type="match status" value="1"/>
</dbReference>